<feature type="chain" id="PRO_5008381896" description="Lipoprotein" evidence="1">
    <location>
        <begin position="20"/>
        <end position="123"/>
    </location>
</feature>
<proteinExistence type="predicted"/>
<dbReference type="AlphaFoldDB" id="A0A1A8Y0A4"/>
<organism evidence="2 3">
    <name type="scientific">Candidatus Propionivibrio aalborgensis</name>
    <dbReference type="NCBI Taxonomy" id="1860101"/>
    <lineage>
        <taxon>Bacteria</taxon>
        <taxon>Pseudomonadati</taxon>
        <taxon>Pseudomonadota</taxon>
        <taxon>Betaproteobacteria</taxon>
        <taxon>Rhodocyclales</taxon>
        <taxon>Rhodocyclaceae</taxon>
        <taxon>Propionivibrio</taxon>
    </lineage>
</organism>
<evidence type="ECO:0000256" key="1">
    <source>
        <dbReference type="SAM" id="SignalP"/>
    </source>
</evidence>
<dbReference type="PROSITE" id="PS51257">
    <property type="entry name" value="PROKAR_LIPOPROTEIN"/>
    <property type="match status" value="1"/>
</dbReference>
<gene>
    <name evidence="2" type="ORF">PROAA_460001</name>
</gene>
<sequence length="123" mass="13247">MKKNILIAAGIALGLSACSSTGTLQSPRSNAKVSGTVTRGFIEPHRVEVSLDGKTYRGEWRTGDPSKEQIAATTYPHLKHVKQVQSTLKADDGSTVDCRWLTHGYTAEGACSGNGREYLLVLK</sequence>
<dbReference type="Proteomes" id="UP000199600">
    <property type="component" value="Unassembled WGS sequence"/>
</dbReference>
<evidence type="ECO:0000313" key="3">
    <source>
        <dbReference type="Proteomes" id="UP000199600"/>
    </source>
</evidence>
<name>A0A1A8Y0A4_9RHOO</name>
<accession>A0A1A8Y0A4</accession>
<evidence type="ECO:0008006" key="4">
    <source>
        <dbReference type="Google" id="ProtNLM"/>
    </source>
</evidence>
<dbReference type="EMBL" id="FLQY01000347">
    <property type="protein sequence ID" value="SBT10387.1"/>
    <property type="molecule type" value="Genomic_DNA"/>
</dbReference>
<keyword evidence="1" id="KW-0732">Signal</keyword>
<reference evidence="2 3" key="1">
    <citation type="submission" date="2016-06" db="EMBL/GenBank/DDBJ databases">
        <authorList>
            <person name="Kjaerup R.B."/>
            <person name="Dalgaard T.S."/>
            <person name="Juul-Madsen H.R."/>
        </authorList>
    </citation>
    <scope>NUCLEOTIDE SEQUENCE [LARGE SCALE GENOMIC DNA]</scope>
    <source>
        <strain evidence="2">2</strain>
    </source>
</reference>
<feature type="signal peptide" evidence="1">
    <location>
        <begin position="1"/>
        <end position="19"/>
    </location>
</feature>
<evidence type="ECO:0000313" key="2">
    <source>
        <dbReference type="EMBL" id="SBT10387.1"/>
    </source>
</evidence>
<dbReference type="RefSeq" id="WP_186411981.1">
    <property type="nucleotide sequence ID" value="NZ_FLQY01000347.1"/>
</dbReference>
<keyword evidence="3" id="KW-1185">Reference proteome</keyword>
<protein>
    <recommendedName>
        <fullName evidence="4">Lipoprotein</fullName>
    </recommendedName>
</protein>